<evidence type="ECO:0000256" key="1">
    <source>
        <dbReference type="ARBA" id="ARBA00004170"/>
    </source>
</evidence>
<keyword evidence="7 12" id="KW-0067">ATP-binding</keyword>
<evidence type="ECO:0000256" key="9">
    <source>
        <dbReference type="ARBA" id="ARBA00022967"/>
    </source>
</evidence>
<evidence type="ECO:0000256" key="10">
    <source>
        <dbReference type="ARBA" id="ARBA00023010"/>
    </source>
</evidence>
<evidence type="ECO:0000256" key="12">
    <source>
        <dbReference type="HAMAP-Rule" id="MF_01382"/>
    </source>
</evidence>
<dbReference type="FunFam" id="3.40.50.300:FF:000113">
    <property type="entry name" value="Preprotein translocase subunit SecA"/>
    <property type="match status" value="1"/>
</dbReference>
<dbReference type="RefSeq" id="WP_083143765.1">
    <property type="nucleotide sequence ID" value="NZ_MVID01000010.1"/>
</dbReference>
<keyword evidence="5 12" id="KW-0963">Cytoplasm</keyword>
<dbReference type="Gene3D" id="1.10.3060.10">
    <property type="entry name" value="Helical scaffold and wing domains of SecA"/>
    <property type="match status" value="1"/>
</dbReference>
<dbReference type="GO" id="GO:0065002">
    <property type="term" value="P:intracellular protein transmembrane transport"/>
    <property type="evidence" value="ECO:0007669"/>
    <property type="project" value="UniProtKB-UniRule"/>
</dbReference>
<keyword evidence="9 12" id="KW-1278">Translocase</keyword>
<dbReference type="PRINTS" id="PR00906">
    <property type="entry name" value="SECA"/>
</dbReference>
<dbReference type="GO" id="GO:0017038">
    <property type="term" value="P:protein import"/>
    <property type="evidence" value="ECO:0007669"/>
    <property type="project" value="InterPro"/>
</dbReference>
<dbReference type="EC" id="7.4.2.8" evidence="12"/>
<dbReference type="CDD" id="cd17928">
    <property type="entry name" value="DEXDc_SecA"/>
    <property type="match status" value="1"/>
</dbReference>
<dbReference type="InterPro" id="IPR044722">
    <property type="entry name" value="SecA_SF2_C"/>
</dbReference>
<evidence type="ECO:0000259" key="15">
    <source>
        <dbReference type="PROSITE" id="PS51196"/>
    </source>
</evidence>
<dbReference type="InterPro" id="IPR020937">
    <property type="entry name" value="SecA_CS"/>
</dbReference>
<dbReference type="Pfam" id="PF01043">
    <property type="entry name" value="SecA_PP_bind"/>
    <property type="match status" value="1"/>
</dbReference>
<dbReference type="GO" id="GO:0031522">
    <property type="term" value="C:cell envelope Sec protein transport complex"/>
    <property type="evidence" value="ECO:0007669"/>
    <property type="project" value="UniProtKB-ARBA"/>
</dbReference>
<dbReference type="GO" id="GO:0005886">
    <property type="term" value="C:plasma membrane"/>
    <property type="evidence" value="ECO:0007669"/>
    <property type="project" value="UniProtKB-SubCell"/>
</dbReference>
<gene>
    <name evidence="12" type="primary">secA</name>
    <name evidence="16" type="ORF">MPP7335_04155</name>
</gene>
<dbReference type="Gene3D" id="3.40.50.300">
    <property type="entry name" value="P-loop containing nucleotide triphosphate hydrolases"/>
    <property type="match status" value="3"/>
</dbReference>
<dbReference type="InterPro" id="IPR011115">
    <property type="entry name" value="SecA_DEAD"/>
</dbReference>
<evidence type="ECO:0000256" key="2">
    <source>
        <dbReference type="ARBA" id="ARBA00007650"/>
    </source>
</evidence>
<evidence type="ECO:0000256" key="3">
    <source>
        <dbReference type="ARBA" id="ARBA00022448"/>
    </source>
</evidence>
<dbReference type="Proteomes" id="UP000252008">
    <property type="component" value="Unassembled WGS sequence"/>
</dbReference>
<dbReference type="SUPFAM" id="SSF81767">
    <property type="entry name" value="Pre-protein crosslinking domain of SecA"/>
    <property type="match status" value="1"/>
</dbReference>
<evidence type="ECO:0000259" key="13">
    <source>
        <dbReference type="PROSITE" id="PS51192"/>
    </source>
</evidence>
<feature type="domain" description="Helicase C-terminal" evidence="14">
    <location>
        <begin position="428"/>
        <end position="594"/>
    </location>
</feature>
<dbReference type="SUPFAM" id="SSF81886">
    <property type="entry name" value="Helical scaffold and wing domains of SecA"/>
    <property type="match status" value="1"/>
</dbReference>
<evidence type="ECO:0000256" key="8">
    <source>
        <dbReference type="ARBA" id="ARBA00022927"/>
    </source>
</evidence>
<evidence type="ECO:0000256" key="5">
    <source>
        <dbReference type="ARBA" id="ARBA00022490"/>
    </source>
</evidence>
<keyword evidence="6 12" id="KW-0547">Nucleotide-binding</keyword>
<dbReference type="InterPro" id="IPR011116">
    <property type="entry name" value="SecA_Wing/Scaffold"/>
</dbReference>
<dbReference type="InterPro" id="IPR014018">
    <property type="entry name" value="SecA_motor_DEAD"/>
</dbReference>
<organism evidence="16 17">
    <name type="scientific">Mycolicibacterium parafortuitum</name>
    <name type="common">Mycobacterium parafortuitum</name>
    <dbReference type="NCBI Taxonomy" id="39692"/>
    <lineage>
        <taxon>Bacteria</taxon>
        <taxon>Bacillati</taxon>
        <taxon>Actinomycetota</taxon>
        <taxon>Actinomycetes</taxon>
        <taxon>Mycobacteriales</taxon>
        <taxon>Mycobacteriaceae</taxon>
        <taxon>Mycolicibacterium</taxon>
    </lineage>
</organism>
<dbReference type="PROSITE" id="PS01312">
    <property type="entry name" value="SECA"/>
    <property type="match status" value="1"/>
</dbReference>
<comment type="subcellular location">
    <subcellularLocation>
        <location evidence="12">Cell membrane</location>
        <topology evidence="12">Peripheral membrane protein</topology>
        <orientation evidence="12">Cytoplasmic side</orientation>
    </subcellularLocation>
    <subcellularLocation>
        <location evidence="12">Cytoplasm</location>
    </subcellularLocation>
    <subcellularLocation>
        <location evidence="1">Membrane</location>
        <topology evidence="1">Peripheral membrane protein</topology>
    </subcellularLocation>
    <text evidence="12">Distribution is 50-50.</text>
</comment>
<dbReference type="AlphaFoldDB" id="A0A375YMM1"/>
<dbReference type="Gene3D" id="3.90.1440.10">
    <property type="entry name" value="SecA, preprotein cross-linking domain"/>
    <property type="match status" value="1"/>
</dbReference>
<dbReference type="SMART" id="SM00958">
    <property type="entry name" value="SecA_PP_bind"/>
    <property type="match status" value="1"/>
</dbReference>
<comment type="catalytic activity">
    <reaction evidence="12">
        <text>ATP + H2O + cellular proteinSide 1 = ADP + phosphate + cellular proteinSide 2.</text>
        <dbReference type="EC" id="7.4.2.8"/>
    </reaction>
</comment>
<feature type="binding site" evidence="12">
    <location>
        <position position="503"/>
    </location>
    <ligand>
        <name>ATP</name>
        <dbReference type="ChEBI" id="CHEBI:30616"/>
    </ligand>
</feature>
<comment type="function">
    <text evidence="12">Part of the Sec protein translocase complex. Interacts with the SecYEG preprotein conducting channel. Has a central role in coupling the hydrolysis of ATP to the transfer of proteins into and across the cell membrane, serving as an ATP-driven molecular motor driving the stepwise translocation of polypeptide chains across the membrane.</text>
</comment>
<dbReference type="CDD" id="cd18803">
    <property type="entry name" value="SF2_C_secA"/>
    <property type="match status" value="1"/>
</dbReference>
<dbReference type="Pfam" id="PF07516">
    <property type="entry name" value="SecA_SW"/>
    <property type="match status" value="1"/>
</dbReference>
<evidence type="ECO:0000256" key="7">
    <source>
        <dbReference type="ARBA" id="ARBA00022840"/>
    </source>
</evidence>
<proteinExistence type="inferred from homology"/>
<dbReference type="InterPro" id="IPR036670">
    <property type="entry name" value="SecA_X-link_sf"/>
</dbReference>
<dbReference type="PROSITE" id="PS51194">
    <property type="entry name" value="HELICASE_CTER"/>
    <property type="match status" value="1"/>
</dbReference>
<dbReference type="InterPro" id="IPR036266">
    <property type="entry name" value="SecA_Wing/Scaffold_sf"/>
</dbReference>
<dbReference type="SUPFAM" id="SSF52540">
    <property type="entry name" value="P-loop containing nucleoside triphosphate hydrolases"/>
    <property type="match status" value="2"/>
</dbReference>
<dbReference type="GO" id="GO:0043952">
    <property type="term" value="P:protein transport by the Sec complex"/>
    <property type="evidence" value="ECO:0007669"/>
    <property type="project" value="TreeGrafter"/>
</dbReference>
<dbReference type="SMART" id="SM00957">
    <property type="entry name" value="SecA_DEAD"/>
    <property type="match status" value="1"/>
</dbReference>
<dbReference type="InterPro" id="IPR011130">
    <property type="entry name" value="SecA_preprotein_X-link_dom"/>
</dbReference>
<keyword evidence="17" id="KW-1185">Reference proteome</keyword>
<dbReference type="PROSITE" id="PS51196">
    <property type="entry name" value="SECA_MOTOR_DEAD"/>
    <property type="match status" value="1"/>
</dbReference>
<dbReference type="STRING" id="39692.BST38_13125"/>
<dbReference type="HAMAP" id="MF_01382">
    <property type="entry name" value="SecA"/>
    <property type="match status" value="1"/>
</dbReference>
<dbReference type="InterPro" id="IPR027417">
    <property type="entry name" value="P-loop_NTPase"/>
</dbReference>
<protein>
    <recommendedName>
        <fullName evidence="12">Protein translocase subunit SecA</fullName>
        <ecNumber evidence="12">7.4.2.8</ecNumber>
    </recommendedName>
</protein>
<dbReference type="InterPro" id="IPR001650">
    <property type="entry name" value="Helicase_C-like"/>
</dbReference>
<comment type="subunit">
    <text evidence="12">Monomer and homodimer. Part of the essential Sec protein translocation apparatus which comprises SecA, SecYEG and auxiliary proteins SecDF. Other proteins may also be involved.</text>
</comment>
<dbReference type="GO" id="GO:0005524">
    <property type="term" value="F:ATP binding"/>
    <property type="evidence" value="ECO:0007669"/>
    <property type="project" value="UniProtKB-UniRule"/>
</dbReference>
<dbReference type="InterPro" id="IPR026389">
    <property type="entry name" value="SecA_Actinobact-type"/>
</dbReference>
<dbReference type="InterPro" id="IPR000185">
    <property type="entry name" value="SecA"/>
</dbReference>
<dbReference type="GO" id="GO:0006605">
    <property type="term" value="P:protein targeting"/>
    <property type="evidence" value="ECO:0007669"/>
    <property type="project" value="UniProtKB-UniRule"/>
</dbReference>
<evidence type="ECO:0000256" key="11">
    <source>
        <dbReference type="ARBA" id="ARBA00023136"/>
    </source>
</evidence>
<dbReference type="GO" id="GO:0008564">
    <property type="term" value="F:protein-exporting ATPase activity"/>
    <property type="evidence" value="ECO:0007669"/>
    <property type="project" value="UniProtKB-EC"/>
</dbReference>
<evidence type="ECO:0000259" key="14">
    <source>
        <dbReference type="PROSITE" id="PS51194"/>
    </source>
</evidence>
<name>A0A375YMM1_MYCPF</name>
<keyword evidence="8 12" id="KW-0653">Protein transport</keyword>
<evidence type="ECO:0000256" key="4">
    <source>
        <dbReference type="ARBA" id="ARBA00022475"/>
    </source>
</evidence>
<evidence type="ECO:0000313" key="16">
    <source>
        <dbReference type="EMBL" id="SRX82395.1"/>
    </source>
</evidence>
<dbReference type="PROSITE" id="PS51192">
    <property type="entry name" value="HELICASE_ATP_BIND_1"/>
    <property type="match status" value="1"/>
</dbReference>
<feature type="binding site" evidence="12">
    <location>
        <begin position="114"/>
        <end position="118"/>
    </location>
    <ligand>
        <name>ATP</name>
        <dbReference type="ChEBI" id="CHEBI:30616"/>
    </ligand>
</feature>
<dbReference type="InterPro" id="IPR014001">
    <property type="entry name" value="Helicase_ATP-bd"/>
</dbReference>
<dbReference type="PANTHER" id="PTHR30612:SF0">
    <property type="entry name" value="CHLOROPLAST PROTEIN-TRANSPORTING ATPASE"/>
    <property type="match status" value="1"/>
</dbReference>
<dbReference type="Pfam" id="PF07517">
    <property type="entry name" value="SecA_DEAD"/>
    <property type="match status" value="1"/>
</dbReference>
<dbReference type="Pfam" id="PF21090">
    <property type="entry name" value="P-loop_SecA"/>
    <property type="match status" value="1"/>
</dbReference>
<keyword evidence="11 12" id="KW-0472">Membrane</keyword>
<keyword evidence="3 12" id="KW-0813">Transport</keyword>
<comment type="similarity">
    <text evidence="2 12">Belongs to the SecA family.</text>
</comment>
<feature type="binding site" evidence="12">
    <location>
        <position position="96"/>
    </location>
    <ligand>
        <name>ATP</name>
        <dbReference type="ChEBI" id="CHEBI:30616"/>
    </ligand>
</feature>
<evidence type="ECO:0000313" key="17">
    <source>
        <dbReference type="Proteomes" id="UP000252008"/>
    </source>
</evidence>
<evidence type="ECO:0000256" key="6">
    <source>
        <dbReference type="ARBA" id="ARBA00022741"/>
    </source>
</evidence>
<dbReference type="PANTHER" id="PTHR30612">
    <property type="entry name" value="SECA INNER MEMBRANE COMPONENT OF SEC PROTEIN SECRETION SYSTEM"/>
    <property type="match status" value="1"/>
</dbReference>
<accession>A0A375YMM1</accession>
<dbReference type="EMBL" id="UEGS01000001">
    <property type="protein sequence ID" value="SRX82395.1"/>
    <property type="molecule type" value="Genomic_DNA"/>
</dbReference>
<keyword evidence="4 12" id="KW-1003">Cell membrane</keyword>
<feature type="domain" description="SecA family profile" evidence="15">
    <location>
        <begin position="15"/>
        <end position="589"/>
    </location>
</feature>
<keyword evidence="10 12" id="KW-0811">Translocation</keyword>
<feature type="domain" description="Helicase ATP-binding" evidence="13">
    <location>
        <begin position="98"/>
        <end position="256"/>
    </location>
</feature>
<dbReference type="GO" id="GO:0005829">
    <property type="term" value="C:cytosol"/>
    <property type="evidence" value="ECO:0007669"/>
    <property type="project" value="TreeGrafter"/>
</dbReference>
<sequence>MARTSAKTPKTGRLSGRFWKLLGASTDKDQSRSMELVTTSADFDSKAGDLDDEQLRKAAKLLELADLADSSDIPQFLAIAREAAKRATGLAPFDVQLLGALRMLAGDVVEMATGEGKTLSGAIAAAGYALAGRHVHVITINDYLARRDAEWMGPLIEAMGLTVGWITADSTAAERRAAYRCDVTYASVNEIGFDVLRDQLVTDVEDLVSPNPDVALIDEADSVLVDEALVPLVLAGTSHRETPRLELIRLVGELDENTDFATDNDSRNVHLTEEGARKVEAALGGIDLYSEEHVATTLTEINVALHAHVLLQRDVHYIVRDDAVHLINSSRGRIATLQRWPDGLQAAVEAKEGIETTETGEVLDTITVQALINRYPRVCGMTGTALAAGEQLRQFYKLGVSPIPPNKPNIRKDETDRVYVTAAAKNDAILEHIIEVHKTGQPVLVGTRDVAESEEIHERLVKRGVPAVVLNAKNDAEEATVIAEAGKLGSVTVSTQMAGRGTDIRLGGSDVDDHAAEKDEVAELGGLHVIGTGRHNTGRLDNQLRGRAGRQGDPGSSVFFSSWEDDVVVAHLEDDKLPLECDEDGRVLSPKAASLLEHAQRVAEGRLLDVHANTWRYNQLIAQQRAILVERRDKLLRTDTAREELAERCPDRYAEVSERLGEDAEQKLEKICRLIMLYHLDRAWADHLAFLSDIRESIHLRALGRQNPLDEFHRMAVDAFASLAADAIEAAQQTFETAPSIEDEPGVDLSKLARPTSTWTYMVHDNPLSDDSLSALSLPGVFR</sequence>
<reference evidence="16 17" key="1">
    <citation type="submission" date="2018-05" db="EMBL/GenBank/DDBJ databases">
        <authorList>
            <consortium name="IHU Genomes"/>
        </authorList>
    </citation>
    <scope>NUCLEOTIDE SEQUENCE [LARGE SCALE GENOMIC DNA]</scope>
    <source>
        <strain evidence="16 17">P7335</strain>
    </source>
</reference>
<dbReference type="NCBIfam" id="TIGR04221">
    <property type="entry name" value="SecA2_Mycobac"/>
    <property type="match status" value="1"/>
</dbReference>